<dbReference type="InterPro" id="IPR051313">
    <property type="entry name" value="Bact_iron-sidero_bind"/>
</dbReference>
<evidence type="ECO:0000256" key="2">
    <source>
        <dbReference type="ARBA" id="ARBA00008814"/>
    </source>
</evidence>
<feature type="domain" description="Fe/B12 periplasmic-binding" evidence="5">
    <location>
        <begin position="12"/>
        <end position="269"/>
    </location>
</feature>
<evidence type="ECO:0000256" key="3">
    <source>
        <dbReference type="ARBA" id="ARBA00022448"/>
    </source>
</evidence>
<dbReference type="SUPFAM" id="SSF53807">
    <property type="entry name" value="Helical backbone' metal receptor"/>
    <property type="match status" value="1"/>
</dbReference>
<evidence type="ECO:0000313" key="6">
    <source>
        <dbReference type="EMBL" id="MBD2562254.1"/>
    </source>
</evidence>
<sequence>MGDTCVPNNPQHLITISRFTLANALVLGIKPIASTSDYEYPSYLRNKIEGIDEIGEMYEPDLEKILLLKPDLILGWEIARKIYPLLSQIIPTALGKWEGGTRSWREHFNFVAEALGKQEAAQQAWNRYYQRIQKLKIAVSDQYKDKEISIIGVYGGMRIYSDTQDSFAGSILNDIGLHRVRNSNSPLPISEEKLEEVDGDIIFVMIFQEKGEESRKAFEKLQQKPLWQTLRAVEKGQVYLVDREAWIGSNLIAADAVIDDLYKYLVNTP</sequence>
<evidence type="ECO:0000259" key="5">
    <source>
        <dbReference type="PROSITE" id="PS50983"/>
    </source>
</evidence>
<keyword evidence="3" id="KW-0813">Transport</keyword>
<comment type="subcellular location">
    <subcellularLocation>
        <location evidence="1">Cell envelope</location>
    </subcellularLocation>
</comment>
<dbReference type="EMBL" id="JACJTE010000017">
    <property type="protein sequence ID" value="MBD2562254.1"/>
    <property type="molecule type" value="Genomic_DNA"/>
</dbReference>
<gene>
    <name evidence="6" type="ORF">H6G95_16875</name>
</gene>
<keyword evidence="7" id="KW-1185">Reference proteome</keyword>
<dbReference type="CDD" id="cd01146">
    <property type="entry name" value="FhuD"/>
    <property type="match status" value="1"/>
</dbReference>
<evidence type="ECO:0000256" key="4">
    <source>
        <dbReference type="ARBA" id="ARBA00022729"/>
    </source>
</evidence>
<dbReference type="PROSITE" id="PS50983">
    <property type="entry name" value="FE_B12_PBP"/>
    <property type="match status" value="1"/>
</dbReference>
<organism evidence="6 7">
    <name type="scientific">Nostoc linckia FACHB-391</name>
    <dbReference type="NCBI Taxonomy" id="2692906"/>
    <lineage>
        <taxon>Bacteria</taxon>
        <taxon>Bacillati</taxon>
        <taxon>Cyanobacteriota</taxon>
        <taxon>Cyanophyceae</taxon>
        <taxon>Nostocales</taxon>
        <taxon>Nostocaceae</taxon>
        <taxon>Nostoc</taxon>
    </lineage>
</organism>
<reference evidence="6 7" key="1">
    <citation type="journal article" date="2020" name="ISME J.">
        <title>Comparative genomics reveals insights into cyanobacterial evolution and habitat adaptation.</title>
        <authorList>
            <person name="Chen M.Y."/>
            <person name="Teng W.K."/>
            <person name="Zhao L."/>
            <person name="Hu C.X."/>
            <person name="Zhou Y.K."/>
            <person name="Han B.P."/>
            <person name="Song L.R."/>
            <person name="Shu W.S."/>
        </authorList>
    </citation>
    <scope>NUCLEOTIDE SEQUENCE [LARGE SCALE GENOMIC DNA]</scope>
    <source>
        <strain evidence="6 7">FACHB-391</strain>
    </source>
</reference>
<protein>
    <submittedName>
        <fullName evidence="6">Iron-siderophore ABC transporter substrate-binding protein</fullName>
    </submittedName>
</protein>
<dbReference type="Pfam" id="PF01497">
    <property type="entry name" value="Peripla_BP_2"/>
    <property type="match status" value="1"/>
</dbReference>
<comment type="similarity">
    <text evidence="2">Belongs to the bacterial solute-binding protein 8 family.</text>
</comment>
<keyword evidence="4" id="KW-0732">Signal</keyword>
<accession>A0ABR8EZL4</accession>
<evidence type="ECO:0000256" key="1">
    <source>
        <dbReference type="ARBA" id="ARBA00004196"/>
    </source>
</evidence>
<name>A0ABR8EZL4_NOSLI</name>
<evidence type="ECO:0000313" key="7">
    <source>
        <dbReference type="Proteomes" id="UP000604661"/>
    </source>
</evidence>
<proteinExistence type="inferred from homology"/>
<dbReference type="Proteomes" id="UP000604661">
    <property type="component" value="Unassembled WGS sequence"/>
</dbReference>
<dbReference type="PANTHER" id="PTHR30532:SF25">
    <property type="entry name" value="IRON(III) DICITRATE-BINDING PERIPLASMIC PROTEIN"/>
    <property type="match status" value="1"/>
</dbReference>
<dbReference type="PANTHER" id="PTHR30532">
    <property type="entry name" value="IRON III DICITRATE-BINDING PERIPLASMIC PROTEIN"/>
    <property type="match status" value="1"/>
</dbReference>
<dbReference type="InterPro" id="IPR002491">
    <property type="entry name" value="ABC_transptr_periplasmic_BD"/>
</dbReference>
<comment type="caution">
    <text evidence="6">The sequence shown here is derived from an EMBL/GenBank/DDBJ whole genome shotgun (WGS) entry which is preliminary data.</text>
</comment>
<dbReference type="Gene3D" id="3.40.50.1980">
    <property type="entry name" value="Nitrogenase molybdenum iron protein domain"/>
    <property type="match status" value="2"/>
</dbReference>